<evidence type="ECO:0000256" key="1">
    <source>
        <dbReference type="ARBA" id="ARBA00004196"/>
    </source>
</evidence>
<evidence type="ECO:0000256" key="2">
    <source>
        <dbReference type="ARBA" id="ARBA00008520"/>
    </source>
</evidence>
<reference evidence="6 7" key="1">
    <citation type="submission" date="2016-10" db="EMBL/GenBank/DDBJ databases">
        <authorList>
            <person name="de Groot N.N."/>
        </authorList>
    </citation>
    <scope>NUCLEOTIDE SEQUENCE [LARGE SCALE GENOMIC DNA]</scope>
    <source>
        <strain evidence="6 7">MON 2.2</strain>
    </source>
</reference>
<dbReference type="RefSeq" id="WP_157677177.1">
    <property type="nucleotide sequence ID" value="NZ_LT629688.1"/>
</dbReference>
<protein>
    <submittedName>
        <fullName evidence="6">Putative aldouronate transport system substrate-binding protein</fullName>
    </submittedName>
</protein>
<dbReference type="Proteomes" id="UP000198546">
    <property type="component" value="Chromosome i"/>
</dbReference>
<dbReference type="SUPFAM" id="SSF53850">
    <property type="entry name" value="Periplasmic binding protein-like II"/>
    <property type="match status" value="1"/>
</dbReference>
<organism evidence="6 7">
    <name type="scientific">Auraticoccus monumenti</name>
    <dbReference type="NCBI Taxonomy" id="675864"/>
    <lineage>
        <taxon>Bacteria</taxon>
        <taxon>Bacillati</taxon>
        <taxon>Actinomycetota</taxon>
        <taxon>Actinomycetes</taxon>
        <taxon>Propionibacteriales</taxon>
        <taxon>Propionibacteriaceae</taxon>
        <taxon>Auraticoccus</taxon>
    </lineage>
</organism>
<keyword evidence="4" id="KW-0732">Signal</keyword>
<evidence type="ECO:0000313" key="7">
    <source>
        <dbReference type="Proteomes" id="UP000198546"/>
    </source>
</evidence>
<dbReference type="Pfam" id="PF13416">
    <property type="entry name" value="SBP_bac_8"/>
    <property type="match status" value="1"/>
</dbReference>
<dbReference type="GO" id="GO:0030313">
    <property type="term" value="C:cell envelope"/>
    <property type="evidence" value="ECO:0007669"/>
    <property type="project" value="UniProtKB-SubCell"/>
</dbReference>
<dbReference type="InterPro" id="IPR006311">
    <property type="entry name" value="TAT_signal"/>
</dbReference>
<name>A0A1G7C462_9ACTN</name>
<dbReference type="InterPro" id="IPR006059">
    <property type="entry name" value="SBP"/>
</dbReference>
<evidence type="ECO:0000256" key="3">
    <source>
        <dbReference type="ARBA" id="ARBA00022448"/>
    </source>
</evidence>
<dbReference type="Gene3D" id="3.40.190.10">
    <property type="entry name" value="Periplasmic binding protein-like II"/>
    <property type="match status" value="1"/>
</dbReference>
<gene>
    <name evidence="6" type="ORF">SAMN04489747_3157</name>
</gene>
<keyword evidence="7" id="KW-1185">Reference proteome</keyword>
<evidence type="ECO:0000256" key="5">
    <source>
        <dbReference type="SAM" id="MobiDB-lite"/>
    </source>
</evidence>
<accession>A0A1G7C462</accession>
<evidence type="ECO:0000256" key="4">
    <source>
        <dbReference type="ARBA" id="ARBA00022729"/>
    </source>
</evidence>
<dbReference type="PANTHER" id="PTHR43649">
    <property type="entry name" value="ARABINOSE-BINDING PROTEIN-RELATED"/>
    <property type="match status" value="1"/>
</dbReference>
<proteinExistence type="inferred from homology"/>
<dbReference type="STRING" id="675864.SAMN04489747_3157"/>
<sequence length="542" mass="57176">MSPSPQISRRTLLAGVSGAALLSAGGVSLTGCGSQPTTSPGSSSGPLTLPAYTPTTGVTPDLPGTETGVPDAFLRYPDPFEATTATPGSGTAVTALLSSYAVSPTPPPQNAYLAELNTRLGAPLELQVIPASDYAAKLATTISGEQLPDLFEMLPSQPQLPQLLNATCADLTDHLAGDAIKDYPNLAAYTNDMWRTVVFDNRIYGLPVPRPVQSGAAFIRTDLFAARGVDPDPKSWEEFVQVCQDLTDPKAGQFALSQPPIAYLTGAVGGPNEWAEVDGALVRLQETEQFRQAIAWCAELHQQGLIHPDAFAANATTLGKQRLIGGQIGIHPDGFSAWGSLARFLPADQQNSVGALSVQGFAGASPTFAVGAGSTNFTVIKKADDARVVELLKIMDYLAAPFGSSEFLFRKYGDEGAQHTVSEGNPTLTELGTSEVTPVTEGLDYHLVDGVKVAYEGALQEITKAKHAFALAAEPGYVRSPVIGVYSETYSRTNAAFTRTLTDLQTGIVTGRQTMKDLEDALATWNAGDGAKIKQELMEAKS</sequence>
<dbReference type="OrthoDB" id="5166384at2"/>
<keyword evidence="3" id="KW-0813">Transport</keyword>
<dbReference type="AlphaFoldDB" id="A0A1G7C462"/>
<comment type="similarity">
    <text evidence="2">Belongs to the bacterial solute-binding protein 1 family.</text>
</comment>
<dbReference type="PANTHER" id="PTHR43649:SF31">
    <property type="entry name" value="SN-GLYCEROL-3-PHOSPHATE-BINDING PERIPLASMIC PROTEIN UGPB"/>
    <property type="match status" value="1"/>
</dbReference>
<dbReference type="PROSITE" id="PS51318">
    <property type="entry name" value="TAT"/>
    <property type="match status" value="1"/>
</dbReference>
<feature type="compositionally biased region" description="Low complexity" evidence="5">
    <location>
        <begin position="30"/>
        <end position="50"/>
    </location>
</feature>
<dbReference type="EMBL" id="LT629688">
    <property type="protein sequence ID" value="SDE34087.1"/>
    <property type="molecule type" value="Genomic_DNA"/>
</dbReference>
<dbReference type="InterPro" id="IPR050490">
    <property type="entry name" value="Bact_solute-bd_prot1"/>
</dbReference>
<comment type="subcellular location">
    <subcellularLocation>
        <location evidence="1">Cell envelope</location>
    </subcellularLocation>
</comment>
<evidence type="ECO:0000313" key="6">
    <source>
        <dbReference type="EMBL" id="SDE34087.1"/>
    </source>
</evidence>
<feature type="region of interest" description="Disordered" evidence="5">
    <location>
        <begin position="30"/>
        <end position="68"/>
    </location>
</feature>